<evidence type="ECO:0000313" key="6">
    <source>
        <dbReference type="Proteomes" id="UP000782610"/>
    </source>
</evidence>
<feature type="signal peptide" evidence="3">
    <location>
        <begin position="1"/>
        <end position="18"/>
    </location>
</feature>
<protein>
    <submittedName>
        <fullName evidence="5">Peptidase M75, Imelysin</fullName>
    </submittedName>
</protein>
<dbReference type="InterPro" id="IPR038352">
    <property type="entry name" value="Imelysin_sf"/>
</dbReference>
<sequence>MRLLFAVLAVLFAAPAVADSAVPDDVVIRGAIEGYIRPNFRIFADATEALKADVVGLCAAPSPAALTLAQDKFRSTVAAFSRIEFVRLGPLGLADRLERLLFWPDSKGIALKQVQAALAAKDATAAEAGALQKKSVAMQGLGALEYLLFGTGNEDLGSGEGAYRCSYAAAITTLVDGLATTIATEWQDIGPDGPAGHMLDPRPDAQDYRSRTEVLEKLAGTLINGTETIRDQRLKPVIGEGGGKPKPKSALFWRSGMTAPALAANFGGLRDFFVAAKYPEALGTTNSWVASSVMFELDNAVRAATALVDPIDKVVGDPVLFAAFKSLVTVTGSLDSLLGTNLATALGLSVGFSQLDGD</sequence>
<comment type="caution">
    <text evidence="5">The sequence shown here is derived from an EMBL/GenBank/DDBJ whole genome shotgun (WGS) entry which is preliminary data.</text>
</comment>
<dbReference type="CDD" id="cd14659">
    <property type="entry name" value="Imelysin-like_IPPA"/>
    <property type="match status" value="1"/>
</dbReference>
<evidence type="ECO:0000256" key="3">
    <source>
        <dbReference type="SAM" id="SignalP"/>
    </source>
</evidence>
<dbReference type="GO" id="GO:0030313">
    <property type="term" value="C:cell envelope"/>
    <property type="evidence" value="ECO:0007669"/>
    <property type="project" value="UniProtKB-SubCell"/>
</dbReference>
<evidence type="ECO:0000259" key="4">
    <source>
        <dbReference type="Pfam" id="PF09375"/>
    </source>
</evidence>
<name>A0A933L3Z5_9HYPH</name>
<accession>A0A933L3Z5</accession>
<keyword evidence="2 3" id="KW-0732">Signal</keyword>
<feature type="chain" id="PRO_5036680119" evidence="3">
    <location>
        <begin position="19"/>
        <end position="358"/>
    </location>
</feature>
<dbReference type="AlphaFoldDB" id="A0A933L3Z5"/>
<dbReference type="Pfam" id="PF09375">
    <property type="entry name" value="Peptidase_M75"/>
    <property type="match status" value="1"/>
</dbReference>
<dbReference type="EMBL" id="JACRAF010000035">
    <property type="protein sequence ID" value="MBI4922632.1"/>
    <property type="molecule type" value="Genomic_DNA"/>
</dbReference>
<organism evidence="5 6">
    <name type="scientific">Devosia nanyangense</name>
    <dbReference type="NCBI Taxonomy" id="1228055"/>
    <lineage>
        <taxon>Bacteria</taxon>
        <taxon>Pseudomonadati</taxon>
        <taxon>Pseudomonadota</taxon>
        <taxon>Alphaproteobacteria</taxon>
        <taxon>Hyphomicrobiales</taxon>
        <taxon>Devosiaceae</taxon>
        <taxon>Devosia</taxon>
    </lineage>
</organism>
<comment type="subcellular location">
    <subcellularLocation>
        <location evidence="1">Cell envelope</location>
    </subcellularLocation>
</comment>
<evidence type="ECO:0000256" key="2">
    <source>
        <dbReference type="ARBA" id="ARBA00022729"/>
    </source>
</evidence>
<evidence type="ECO:0000256" key="1">
    <source>
        <dbReference type="ARBA" id="ARBA00004196"/>
    </source>
</evidence>
<dbReference type="InterPro" id="IPR034984">
    <property type="entry name" value="Imelysin-like_IPPA"/>
</dbReference>
<dbReference type="Proteomes" id="UP000782610">
    <property type="component" value="Unassembled WGS sequence"/>
</dbReference>
<feature type="domain" description="Imelysin-like" evidence="4">
    <location>
        <begin position="36"/>
        <end position="318"/>
    </location>
</feature>
<reference evidence="5" key="1">
    <citation type="submission" date="2020-07" db="EMBL/GenBank/DDBJ databases">
        <title>Huge and variable diversity of episymbiotic CPR bacteria and DPANN archaea in groundwater ecosystems.</title>
        <authorList>
            <person name="He C.Y."/>
            <person name="Keren R."/>
            <person name="Whittaker M."/>
            <person name="Farag I.F."/>
            <person name="Doudna J."/>
            <person name="Cate J.H.D."/>
            <person name="Banfield J.F."/>
        </authorList>
    </citation>
    <scope>NUCLEOTIDE SEQUENCE</scope>
    <source>
        <strain evidence="5">NC_groundwater_1586_Pr3_B-0.1um_66_15</strain>
    </source>
</reference>
<evidence type="ECO:0000313" key="5">
    <source>
        <dbReference type="EMBL" id="MBI4922632.1"/>
    </source>
</evidence>
<gene>
    <name evidence="5" type="ORF">HY834_12870</name>
</gene>
<dbReference type="InterPro" id="IPR018976">
    <property type="entry name" value="Imelysin-like"/>
</dbReference>
<proteinExistence type="predicted"/>
<dbReference type="Gene3D" id="1.20.1420.20">
    <property type="entry name" value="M75 peptidase, HXXE motif"/>
    <property type="match status" value="1"/>
</dbReference>